<name>A0A9W9QZB1_PENBR</name>
<gene>
    <name evidence="2" type="ORF">N7541_008522</name>
</gene>
<dbReference type="AlphaFoldDB" id="A0A9W9QZB1"/>
<keyword evidence="3" id="KW-1185">Reference proteome</keyword>
<dbReference type="PANTHER" id="PTHR43689:SF8">
    <property type="entry name" value="ALPHA_BETA-HYDROLASES SUPERFAMILY PROTEIN"/>
    <property type="match status" value="1"/>
</dbReference>
<proteinExistence type="predicted"/>
<dbReference type="Proteomes" id="UP001148299">
    <property type="component" value="Unassembled WGS sequence"/>
</dbReference>
<sequence length="318" mass="35749">MSSAISPDQTPVSSLATLPDGRTLSFTLAGHSRQDRDPITIILPGVGCSITEWVGVQKLLGQSSPILLYERSGFGQSDESTDPPTASDIAFELHMLLRTLVIDPPYVLVCHSYGGIIGREFVELLQRAGGKDDVTGMVCVDANQEDSLRLWPDPDIEPLAKGLNWYTAIGLSDEKAMSDDEWKAVTEGQKTAKHQRATQNEMEQYVPSLKTLAEKRQLERDPPLLRDYPVSVMRGHPERDLRRVLRIATEIGNGSEEQRRQFAKKLESYPALQESIQKENLKLSWRHRFVDQPECGHFIHVVKPEAVVEEINWVLQNQ</sequence>
<feature type="domain" description="AB hydrolase-1" evidence="1">
    <location>
        <begin position="41"/>
        <end position="309"/>
    </location>
</feature>
<protein>
    <recommendedName>
        <fullName evidence="1">AB hydrolase-1 domain-containing protein</fullName>
    </recommendedName>
</protein>
<dbReference type="GO" id="GO:0072330">
    <property type="term" value="P:monocarboxylic acid biosynthetic process"/>
    <property type="evidence" value="ECO:0007669"/>
    <property type="project" value="UniProtKB-ARBA"/>
</dbReference>
<dbReference type="Pfam" id="PF12697">
    <property type="entry name" value="Abhydrolase_6"/>
    <property type="match status" value="1"/>
</dbReference>
<dbReference type="InterPro" id="IPR029058">
    <property type="entry name" value="AB_hydrolase_fold"/>
</dbReference>
<dbReference type="InterPro" id="IPR000073">
    <property type="entry name" value="AB_hydrolase_1"/>
</dbReference>
<accession>A0A9W9QZB1</accession>
<evidence type="ECO:0000313" key="2">
    <source>
        <dbReference type="EMBL" id="KAJ5350795.1"/>
    </source>
</evidence>
<dbReference type="EMBL" id="JAPZBR010000006">
    <property type="protein sequence ID" value="KAJ5350795.1"/>
    <property type="molecule type" value="Genomic_DNA"/>
</dbReference>
<reference evidence="2" key="1">
    <citation type="submission" date="2022-12" db="EMBL/GenBank/DDBJ databases">
        <authorList>
            <person name="Petersen C."/>
        </authorList>
    </citation>
    <scope>NUCLEOTIDE SEQUENCE</scope>
    <source>
        <strain evidence="2">IBT 35675</strain>
    </source>
</reference>
<dbReference type="SUPFAM" id="SSF53474">
    <property type="entry name" value="alpha/beta-Hydrolases"/>
    <property type="match status" value="1"/>
</dbReference>
<dbReference type="Gene3D" id="3.40.50.1820">
    <property type="entry name" value="alpha/beta hydrolase"/>
    <property type="match status" value="1"/>
</dbReference>
<evidence type="ECO:0000259" key="1">
    <source>
        <dbReference type="Pfam" id="PF12697"/>
    </source>
</evidence>
<reference evidence="2" key="2">
    <citation type="journal article" date="2023" name="IMA Fungus">
        <title>Comparative genomic study of the Penicillium genus elucidates a diverse pangenome and 15 lateral gene transfer events.</title>
        <authorList>
            <person name="Petersen C."/>
            <person name="Sorensen T."/>
            <person name="Nielsen M.R."/>
            <person name="Sondergaard T.E."/>
            <person name="Sorensen J.L."/>
            <person name="Fitzpatrick D.A."/>
            <person name="Frisvad J.C."/>
            <person name="Nielsen K.L."/>
        </authorList>
    </citation>
    <scope>NUCLEOTIDE SEQUENCE</scope>
    <source>
        <strain evidence="2">IBT 35675</strain>
    </source>
</reference>
<dbReference type="GO" id="GO:0017000">
    <property type="term" value="P:antibiotic biosynthetic process"/>
    <property type="evidence" value="ECO:0007669"/>
    <property type="project" value="UniProtKB-ARBA"/>
</dbReference>
<comment type="caution">
    <text evidence="2">The sequence shown here is derived from an EMBL/GenBank/DDBJ whole genome shotgun (WGS) entry which is preliminary data.</text>
</comment>
<organism evidence="2 3">
    <name type="scientific">Penicillium brevicompactum</name>
    <dbReference type="NCBI Taxonomy" id="5074"/>
    <lineage>
        <taxon>Eukaryota</taxon>
        <taxon>Fungi</taxon>
        <taxon>Dikarya</taxon>
        <taxon>Ascomycota</taxon>
        <taxon>Pezizomycotina</taxon>
        <taxon>Eurotiomycetes</taxon>
        <taxon>Eurotiomycetidae</taxon>
        <taxon>Eurotiales</taxon>
        <taxon>Aspergillaceae</taxon>
        <taxon>Penicillium</taxon>
    </lineage>
</organism>
<evidence type="ECO:0000313" key="3">
    <source>
        <dbReference type="Proteomes" id="UP001148299"/>
    </source>
</evidence>
<dbReference type="PANTHER" id="PTHR43689">
    <property type="entry name" value="HYDROLASE"/>
    <property type="match status" value="1"/>
</dbReference>